<evidence type="ECO:0000313" key="1">
    <source>
        <dbReference type="EMBL" id="GFE52667.1"/>
    </source>
</evidence>
<dbReference type="Proteomes" id="UP001057455">
    <property type="component" value="Unassembled WGS sequence"/>
</dbReference>
<reference evidence="1" key="1">
    <citation type="submission" date="2019-12" db="EMBL/GenBank/DDBJ databases">
        <title>Genome sequence of Babesia ovis.</title>
        <authorList>
            <person name="Yamagishi J."/>
            <person name="Sevinc F."/>
            <person name="Xuan X."/>
        </authorList>
    </citation>
    <scope>NUCLEOTIDE SEQUENCE</scope>
    <source>
        <strain evidence="1">Selcuk</strain>
    </source>
</reference>
<keyword evidence="2" id="KW-1185">Reference proteome</keyword>
<sequence>MFIPAYQCPQAPSPDIFHNTGTNNTAFLRTLERSLPNHFWDLNANHVAVLLFAAARSSSRTTPAVRSLCARLSNLYEDAERVTLDRDSSDLTRSTPFDLEILVVVAWSLDRFSRRKLDDAQLKKMVQNLSPSLFHWVDQGTANLADGSKSLLVSLPPEHYAKLCTAFVCLGNIIKRCPANVPGEHKEHDINQRFSHFVELVTKACLNDHSSYNMQQSDYENTTFEMAYEVYIGSSLNVLLSLVDHGYDATSAIASYITLIDKLDLQNFQNVDILVQTYIMLTERDYDMTTGNIGPRLLGEIGRRDLSELTNDQLYRFLCGCSDASIQHLAVLDAIGDAFLQRSHHLPDIPRTIEILEFFTKLSYHNAPVLEMFVRHVQNNMESATPAHISSMLQSCRSLQFDNPVLEAFNRDK</sequence>
<evidence type="ECO:0000313" key="2">
    <source>
        <dbReference type="Proteomes" id="UP001057455"/>
    </source>
</evidence>
<protein>
    <submittedName>
        <fullName evidence="1">Phosphoribosylformylglycinamidine synthase, putative</fullName>
    </submittedName>
</protein>
<name>A0A9W5TA00_BABOV</name>
<accession>A0A9W5TA00</accession>
<organism evidence="1 2">
    <name type="scientific">Babesia ovis</name>
    <dbReference type="NCBI Taxonomy" id="5869"/>
    <lineage>
        <taxon>Eukaryota</taxon>
        <taxon>Sar</taxon>
        <taxon>Alveolata</taxon>
        <taxon>Apicomplexa</taxon>
        <taxon>Aconoidasida</taxon>
        <taxon>Piroplasmida</taxon>
        <taxon>Babesiidae</taxon>
        <taxon>Babesia</taxon>
    </lineage>
</organism>
<dbReference type="EMBL" id="BLIY01000001">
    <property type="protein sequence ID" value="GFE52667.1"/>
    <property type="molecule type" value="Genomic_DNA"/>
</dbReference>
<dbReference type="OrthoDB" id="364765at2759"/>
<proteinExistence type="predicted"/>
<comment type="caution">
    <text evidence="1">The sequence shown here is derived from an EMBL/GenBank/DDBJ whole genome shotgun (WGS) entry which is preliminary data.</text>
</comment>
<gene>
    <name evidence="1" type="ORF">BaOVIS_000710</name>
</gene>
<dbReference type="AlphaFoldDB" id="A0A9W5TA00"/>